<dbReference type="PANTHER" id="PTHR43570">
    <property type="entry name" value="ALDEHYDE DEHYDROGENASE"/>
    <property type="match status" value="1"/>
</dbReference>
<dbReference type="GO" id="GO:0005737">
    <property type="term" value="C:cytoplasm"/>
    <property type="evidence" value="ECO:0007669"/>
    <property type="project" value="TreeGrafter"/>
</dbReference>
<dbReference type="InterPro" id="IPR012394">
    <property type="entry name" value="Aldehyde_DH_NAD(P)"/>
</dbReference>
<dbReference type="PIRSF" id="PIRSF036492">
    <property type="entry name" value="ALDH"/>
    <property type="match status" value="1"/>
</dbReference>
<feature type="domain" description="Aldehyde dehydrogenase" evidence="6">
    <location>
        <begin position="12"/>
        <end position="398"/>
    </location>
</feature>
<dbReference type="PANTHER" id="PTHR43570:SF16">
    <property type="entry name" value="ALDEHYDE DEHYDROGENASE TYPE III, ISOFORM Q"/>
    <property type="match status" value="1"/>
</dbReference>
<dbReference type="SUPFAM" id="SSF53720">
    <property type="entry name" value="ALDH-like"/>
    <property type="match status" value="1"/>
</dbReference>
<gene>
    <name evidence="7" type="ORF">CVT24_005043</name>
</gene>
<keyword evidence="8" id="KW-1185">Reference proteome</keyword>
<evidence type="ECO:0000256" key="2">
    <source>
        <dbReference type="ARBA" id="ARBA00023002"/>
    </source>
</evidence>
<keyword evidence="2 5" id="KW-0560">Oxidoreductase</keyword>
<reference evidence="7 8" key="1">
    <citation type="journal article" date="2018" name="Evol. Lett.">
        <title>Horizontal gene cluster transfer increased hallucinogenic mushroom diversity.</title>
        <authorList>
            <person name="Reynolds H.T."/>
            <person name="Vijayakumar V."/>
            <person name="Gluck-Thaler E."/>
            <person name="Korotkin H.B."/>
            <person name="Matheny P.B."/>
            <person name="Slot J.C."/>
        </authorList>
    </citation>
    <scope>NUCLEOTIDE SEQUENCE [LARGE SCALE GENOMIC DNA]</scope>
    <source>
        <strain evidence="7 8">2629</strain>
    </source>
</reference>
<feature type="non-terminal residue" evidence="7">
    <location>
        <position position="1"/>
    </location>
</feature>
<dbReference type="InterPro" id="IPR029510">
    <property type="entry name" value="Ald_DH_CS_GLU"/>
</dbReference>
<evidence type="ECO:0000259" key="6">
    <source>
        <dbReference type="Pfam" id="PF00171"/>
    </source>
</evidence>
<dbReference type="Pfam" id="PF00171">
    <property type="entry name" value="Aldedh"/>
    <property type="match status" value="1"/>
</dbReference>
<name>A0A409VPM5_9AGAR</name>
<dbReference type="OrthoDB" id="440325at2759"/>
<sequence length="420" mass="46329">IYLSLNATFQSSVTKPIAYRKRQLYNLARFAQENAEALAQCLFEDLGKPRQEALCTEINPVVQRALHAAQNLDKWMDHETGRFEVQPFQKNWKVQVEKCPKGVSLIIVPWNYPVILAFLPLIGAIAAGCCSAIKLSEMAPAVASFIAENLTKHLDANAYRVILGGVPEITKVLELKWDHILYTGNSKTARIIAAAAARHLTPLTLELGGKSPVIIDASSTDLEVVARRVLWGKVMNAGQICVSPDYVLLVGGGDVEAKFVTAMKKVYAEFYPQGALAYEGMGDGGYGRIVNKTHFERIRGMMEASQGRVVVRGKVDEERLMIEPCVIVVDQAGKDVLLEEEIFGPILPVVIVGSVDAAIKFVNERPHALTLYLFTETDRFRKTVIDHTMSGQVVVNDTVFHLTCGCFFDNLCSFLRSVSG</sequence>
<accession>A0A409VPM5</accession>
<protein>
    <recommendedName>
        <fullName evidence="6">Aldehyde dehydrogenase domain-containing protein</fullName>
    </recommendedName>
</protein>
<evidence type="ECO:0000313" key="8">
    <source>
        <dbReference type="Proteomes" id="UP000284842"/>
    </source>
</evidence>
<dbReference type="InterPro" id="IPR015590">
    <property type="entry name" value="Aldehyde_DH_dom"/>
</dbReference>
<dbReference type="AlphaFoldDB" id="A0A409VPM5"/>
<dbReference type="InParanoid" id="A0A409VPM5"/>
<dbReference type="Gene3D" id="3.40.605.10">
    <property type="entry name" value="Aldehyde Dehydrogenase, Chain A, domain 1"/>
    <property type="match status" value="1"/>
</dbReference>
<dbReference type="InterPro" id="IPR016163">
    <property type="entry name" value="Ald_DH_C"/>
</dbReference>
<evidence type="ECO:0000256" key="5">
    <source>
        <dbReference type="RuleBase" id="RU003345"/>
    </source>
</evidence>
<dbReference type="Proteomes" id="UP000284842">
    <property type="component" value="Unassembled WGS sequence"/>
</dbReference>
<feature type="active site" evidence="3">
    <location>
        <position position="241"/>
    </location>
</feature>
<comment type="similarity">
    <text evidence="1 5">Belongs to the aldehyde dehydrogenase family.</text>
</comment>
<dbReference type="InterPro" id="IPR016162">
    <property type="entry name" value="Ald_DH_N"/>
</dbReference>
<dbReference type="STRING" id="181874.A0A409VPM5"/>
<organism evidence="7 8">
    <name type="scientific">Panaeolus cyanescens</name>
    <dbReference type="NCBI Taxonomy" id="181874"/>
    <lineage>
        <taxon>Eukaryota</taxon>
        <taxon>Fungi</taxon>
        <taxon>Dikarya</taxon>
        <taxon>Basidiomycota</taxon>
        <taxon>Agaricomycotina</taxon>
        <taxon>Agaricomycetes</taxon>
        <taxon>Agaricomycetidae</taxon>
        <taxon>Agaricales</taxon>
        <taxon>Agaricineae</taxon>
        <taxon>Galeropsidaceae</taxon>
        <taxon>Panaeolus</taxon>
    </lineage>
</organism>
<dbReference type="GO" id="GO:0006081">
    <property type="term" value="P:aldehyde metabolic process"/>
    <property type="evidence" value="ECO:0007669"/>
    <property type="project" value="InterPro"/>
</dbReference>
<evidence type="ECO:0000256" key="4">
    <source>
        <dbReference type="PROSITE-ProRule" id="PRU10007"/>
    </source>
</evidence>
<dbReference type="EMBL" id="NHTK01006012">
    <property type="protein sequence ID" value="PPQ68235.1"/>
    <property type="molecule type" value="Genomic_DNA"/>
</dbReference>
<proteinExistence type="inferred from homology"/>
<dbReference type="GO" id="GO:0004029">
    <property type="term" value="F:aldehyde dehydrogenase (NAD+) activity"/>
    <property type="evidence" value="ECO:0007669"/>
    <property type="project" value="TreeGrafter"/>
</dbReference>
<dbReference type="PROSITE" id="PS00687">
    <property type="entry name" value="ALDEHYDE_DEHYDR_GLU"/>
    <property type="match status" value="1"/>
</dbReference>
<evidence type="ECO:0000256" key="1">
    <source>
        <dbReference type="ARBA" id="ARBA00009986"/>
    </source>
</evidence>
<evidence type="ECO:0000313" key="7">
    <source>
        <dbReference type="EMBL" id="PPQ68235.1"/>
    </source>
</evidence>
<evidence type="ECO:0000256" key="3">
    <source>
        <dbReference type="PIRSR" id="PIRSR036492-1"/>
    </source>
</evidence>
<dbReference type="FunFam" id="3.40.605.10:FF:000004">
    <property type="entry name" value="Aldehyde dehydrogenase"/>
    <property type="match status" value="1"/>
</dbReference>
<dbReference type="InterPro" id="IPR016161">
    <property type="entry name" value="Ald_DH/histidinol_DH"/>
</dbReference>
<dbReference type="Gene3D" id="3.40.309.10">
    <property type="entry name" value="Aldehyde Dehydrogenase, Chain A, domain 2"/>
    <property type="match status" value="1"/>
</dbReference>
<comment type="caution">
    <text evidence="7">The sequence shown here is derived from an EMBL/GenBank/DDBJ whole genome shotgun (WGS) entry which is preliminary data.</text>
</comment>
<feature type="active site" evidence="3 4">
    <location>
        <position position="206"/>
    </location>
</feature>